<evidence type="ECO:0000313" key="8">
    <source>
        <dbReference type="EMBL" id="GMH96725.1"/>
    </source>
</evidence>
<evidence type="ECO:0000256" key="1">
    <source>
        <dbReference type="ARBA" id="ARBA00004141"/>
    </source>
</evidence>
<comment type="subcellular location">
    <subcellularLocation>
        <location evidence="1">Membrane</location>
        <topology evidence="1">Multi-pass membrane protein</topology>
    </subcellularLocation>
</comment>
<evidence type="ECO:0000256" key="3">
    <source>
        <dbReference type="ARBA" id="ARBA00022692"/>
    </source>
</evidence>
<evidence type="ECO:0000256" key="5">
    <source>
        <dbReference type="ARBA" id="ARBA00023136"/>
    </source>
</evidence>
<dbReference type="GO" id="GO:0016746">
    <property type="term" value="F:acyltransferase activity"/>
    <property type="evidence" value="ECO:0007669"/>
    <property type="project" value="UniProtKB-KW"/>
</dbReference>
<keyword evidence="3 7" id="KW-0812">Transmembrane</keyword>
<feature type="transmembrane region" description="Helical" evidence="7">
    <location>
        <begin position="484"/>
        <end position="502"/>
    </location>
</feature>
<proteinExistence type="predicted"/>
<gene>
    <name evidence="8" type="ORF">TrVE_jg14028</name>
</gene>
<name>A0A9W7EZV8_9STRA</name>
<dbReference type="Proteomes" id="UP001165160">
    <property type="component" value="Unassembled WGS sequence"/>
</dbReference>
<dbReference type="InterPro" id="IPR004299">
    <property type="entry name" value="MBOAT_fam"/>
</dbReference>
<keyword evidence="5 7" id="KW-0472">Membrane</keyword>
<dbReference type="PANTHER" id="PTHR13906">
    <property type="entry name" value="PORCUPINE"/>
    <property type="match status" value="1"/>
</dbReference>
<keyword evidence="2" id="KW-0808">Transferase</keyword>
<dbReference type="EMBL" id="BRXX01000189">
    <property type="protein sequence ID" value="GMH96725.1"/>
    <property type="molecule type" value="Genomic_DNA"/>
</dbReference>
<evidence type="ECO:0000256" key="6">
    <source>
        <dbReference type="ARBA" id="ARBA00023315"/>
    </source>
</evidence>
<dbReference type="GO" id="GO:0030258">
    <property type="term" value="P:lipid modification"/>
    <property type="evidence" value="ECO:0007669"/>
    <property type="project" value="TreeGrafter"/>
</dbReference>
<evidence type="ECO:0000256" key="4">
    <source>
        <dbReference type="ARBA" id="ARBA00022989"/>
    </source>
</evidence>
<evidence type="ECO:0000256" key="7">
    <source>
        <dbReference type="SAM" id="Phobius"/>
    </source>
</evidence>
<feature type="transmembrane region" description="Helical" evidence="7">
    <location>
        <begin position="82"/>
        <end position="101"/>
    </location>
</feature>
<protein>
    <submittedName>
        <fullName evidence="8">Uncharacterized protein</fullName>
    </submittedName>
</protein>
<evidence type="ECO:0000256" key="2">
    <source>
        <dbReference type="ARBA" id="ARBA00022679"/>
    </source>
</evidence>
<keyword evidence="6" id="KW-0012">Acyltransferase</keyword>
<reference evidence="9" key="1">
    <citation type="journal article" date="2023" name="Commun. Biol.">
        <title>Genome analysis of Parmales, the sister group of diatoms, reveals the evolutionary specialization of diatoms from phago-mixotrophs to photoautotrophs.</title>
        <authorList>
            <person name="Ban H."/>
            <person name="Sato S."/>
            <person name="Yoshikawa S."/>
            <person name="Yamada K."/>
            <person name="Nakamura Y."/>
            <person name="Ichinomiya M."/>
            <person name="Sato N."/>
            <person name="Blanc-Mathieu R."/>
            <person name="Endo H."/>
            <person name="Kuwata A."/>
            <person name="Ogata H."/>
        </authorList>
    </citation>
    <scope>NUCLEOTIDE SEQUENCE [LARGE SCALE GENOMIC DNA]</scope>
    <source>
        <strain evidence="9">NIES 3699</strain>
    </source>
</reference>
<comment type="caution">
    <text evidence="8">The sequence shown here is derived from an EMBL/GenBank/DDBJ whole genome shotgun (WGS) entry which is preliminary data.</text>
</comment>
<dbReference type="PANTHER" id="PTHR13906:SF4">
    <property type="entry name" value="LYSOPHOSPHOLIPID ACYLTRANSFERASE 6"/>
    <property type="match status" value="1"/>
</dbReference>
<accession>A0A9W7EZV8</accession>
<sequence length="513" mass="57986">MESLAETVYPHVDRWIAAAYSLGVYVEPTLVLVPEALKSKVSIVADSVGMDAETVAMVLGLFLCYPLGGIMSVVPVGAPKHLFSFLLGAFLLQFVLGVQWIHQLLSTMMCYFCFQVFSPSVNRYLVPAIAISYCIVGHLHRQYINYMGWDLDFTGPQMVVTIKLYSLAWNLYDGHVMRESKRGQELPRATSRCKDFCVDEVPSLLNYLGYVFCFSTVLAGPSFEYSTYLAAASGSNLMKGGKLVPPSRFKPVLVPLVQSLCALVVYVAICPNFPLTNTISQKLRPYPLEGDTSLYTLGFWKGYAFLFISLGFNRSKYYFAWKNAQGSCNTWYAGFEGHEKEYQKDAAIQGWELTNNVDLWRCETASNVQMGTKFWNKKTALWLNRYVYARSGGSLAATYFMSAFWHGFYPGYYMFFMSLPLLTMCERFGRAKLSWRFSSPGDGRFTAWGCTTIVTTHLLLAYCSVPFVFLSLEWSWEAWRELKFFGHGVMLVFIGIMSVLPSDPNRGGKKKKV</sequence>
<evidence type="ECO:0000313" key="9">
    <source>
        <dbReference type="Proteomes" id="UP001165160"/>
    </source>
</evidence>
<feature type="transmembrane region" description="Helical" evidence="7">
    <location>
        <begin position="387"/>
        <end position="405"/>
    </location>
</feature>
<keyword evidence="9" id="KW-1185">Reference proteome</keyword>
<feature type="transmembrane region" description="Helical" evidence="7">
    <location>
        <begin position="54"/>
        <end position="76"/>
    </location>
</feature>
<feature type="transmembrane region" description="Helical" evidence="7">
    <location>
        <begin position="252"/>
        <end position="274"/>
    </location>
</feature>
<dbReference type="AlphaFoldDB" id="A0A9W7EZV8"/>
<dbReference type="Pfam" id="PF03062">
    <property type="entry name" value="MBOAT"/>
    <property type="match status" value="1"/>
</dbReference>
<feature type="transmembrane region" description="Helical" evidence="7">
    <location>
        <begin position="450"/>
        <end position="472"/>
    </location>
</feature>
<organism evidence="8 9">
    <name type="scientific">Triparma verrucosa</name>
    <dbReference type="NCBI Taxonomy" id="1606542"/>
    <lineage>
        <taxon>Eukaryota</taxon>
        <taxon>Sar</taxon>
        <taxon>Stramenopiles</taxon>
        <taxon>Ochrophyta</taxon>
        <taxon>Bolidophyceae</taxon>
        <taxon>Parmales</taxon>
        <taxon>Triparmaceae</taxon>
        <taxon>Triparma</taxon>
    </lineage>
</organism>
<keyword evidence="4 7" id="KW-1133">Transmembrane helix</keyword>
<dbReference type="GO" id="GO:0016020">
    <property type="term" value="C:membrane"/>
    <property type="evidence" value="ECO:0007669"/>
    <property type="project" value="UniProtKB-SubCell"/>
</dbReference>
<dbReference type="InterPro" id="IPR049941">
    <property type="entry name" value="LPLAT_7/PORCN-like"/>
</dbReference>
<feature type="transmembrane region" description="Helical" evidence="7">
    <location>
        <begin position="121"/>
        <end position="140"/>
    </location>
</feature>
<feature type="transmembrane region" description="Helical" evidence="7">
    <location>
        <begin position="294"/>
        <end position="312"/>
    </location>
</feature>